<dbReference type="EMBL" id="QQOH01000003">
    <property type="protein sequence ID" value="RDE19576.1"/>
    <property type="molecule type" value="Genomic_DNA"/>
</dbReference>
<evidence type="ECO:0000259" key="3">
    <source>
        <dbReference type="Pfam" id="PF01471"/>
    </source>
</evidence>
<dbReference type="InterPro" id="IPR036366">
    <property type="entry name" value="PGBDSf"/>
</dbReference>
<reference evidence="4 5" key="1">
    <citation type="submission" date="2018-07" db="EMBL/GenBank/DDBJ databases">
        <title>Motiliproteus coralliicola sp. nov., a bacterium isolated from Coral.</title>
        <authorList>
            <person name="Wang G."/>
        </authorList>
    </citation>
    <scope>NUCLEOTIDE SEQUENCE [LARGE SCALE GENOMIC DNA]</scope>
    <source>
        <strain evidence="4 5">C34</strain>
    </source>
</reference>
<evidence type="ECO:0000313" key="5">
    <source>
        <dbReference type="Proteomes" id="UP000253769"/>
    </source>
</evidence>
<gene>
    <name evidence="4" type="ORF">DV711_11865</name>
</gene>
<name>A0A369WG43_9GAMM</name>
<dbReference type="GO" id="GO:0031640">
    <property type="term" value="P:killing of cells of another organism"/>
    <property type="evidence" value="ECO:0007669"/>
    <property type="project" value="UniProtKB-KW"/>
</dbReference>
<evidence type="ECO:0000256" key="2">
    <source>
        <dbReference type="ARBA" id="ARBA00022638"/>
    </source>
</evidence>
<dbReference type="InterPro" id="IPR002477">
    <property type="entry name" value="Peptidoglycan-bd-like"/>
</dbReference>
<accession>A0A369WG43</accession>
<sequence>MREESMAYQELNRGDRGQDVVILQTLLNRVGAMLIADGDFGSGTERGVRYAQNVAAMPSTGTADDNLWQWLEAQPDPYPELSTNGIAFIAMEETGGLRYYHQVTRWPHYPGVASGVTIGVGYDLRFNSEDNFRELWGDHLPAPMMDELAKDIGKKGTKKRVTELKRMGVEVPFKAAWPVFVRKILPAYYESTASIYPSIASLPELCRSVLVSIVFNRGSSLAGSRRTEMRAIRDILQQASGAEINKPKRKMILNDVEDEIVSMKRLWGVRSGLAKRRQAEANLWRKGLSQW</sequence>
<dbReference type="GO" id="GO:0003796">
    <property type="term" value="F:lysozyme activity"/>
    <property type="evidence" value="ECO:0007669"/>
    <property type="project" value="InterPro"/>
</dbReference>
<dbReference type="Gene3D" id="1.10.101.10">
    <property type="entry name" value="PGBD-like superfamily/PGBD"/>
    <property type="match status" value="1"/>
</dbReference>
<proteinExistence type="predicted"/>
<evidence type="ECO:0000256" key="1">
    <source>
        <dbReference type="ARBA" id="ARBA00022529"/>
    </source>
</evidence>
<dbReference type="InterPro" id="IPR036365">
    <property type="entry name" value="PGBD-like_sf"/>
</dbReference>
<dbReference type="GO" id="GO:0042742">
    <property type="term" value="P:defense response to bacterium"/>
    <property type="evidence" value="ECO:0007669"/>
    <property type="project" value="UniProtKB-KW"/>
</dbReference>
<keyword evidence="5" id="KW-1185">Reference proteome</keyword>
<keyword evidence="2" id="KW-0081">Bacteriolytic enzyme</keyword>
<comment type="caution">
    <text evidence="4">The sequence shown here is derived from an EMBL/GenBank/DDBJ whole genome shotgun (WGS) entry which is preliminary data.</text>
</comment>
<dbReference type="Pfam" id="PF01471">
    <property type="entry name" value="PG_binding_1"/>
    <property type="match status" value="1"/>
</dbReference>
<protein>
    <recommendedName>
        <fullName evidence="3">Peptidoglycan binding-like domain-containing protein</fullName>
    </recommendedName>
</protein>
<dbReference type="SUPFAM" id="SSF53955">
    <property type="entry name" value="Lysozyme-like"/>
    <property type="match status" value="1"/>
</dbReference>
<dbReference type="SUPFAM" id="SSF47090">
    <property type="entry name" value="PGBD-like"/>
    <property type="match status" value="1"/>
</dbReference>
<evidence type="ECO:0000313" key="4">
    <source>
        <dbReference type="EMBL" id="RDE19576.1"/>
    </source>
</evidence>
<dbReference type="Gene3D" id="1.10.530.40">
    <property type="match status" value="1"/>
</dbReference>
<dbReference type="InterPro" id="IPR023347">
    <property type="entry name" value="Lysozyme_dom_sf"/>
</dbReference>
<feature type="domain" description="Peptidoglycan binding-like" evidence="3">
    <location>
        <begin position="16"/>
        <end position="71"/>
    </location>
</feature>
<keyword evidence="1" id="KW-0929">Antimicrobial</keyword>
<dbReference type="InterPro" id="IPR023346">
    <property type="entry name" value="Lysozyme-like_dom_sf"/>
</dbReference>
<organism evidence="4 5">
    <name type="scientific">Motiliproteus coralliicola</name>
    <dbReference type="NCBI Taxonomy" id="2283196"/>
    <lineage>
        <taxon>Bacteria</taxon>
        <taxon>Pseudomonadati</taxon>
        <taxon>Pseudomonadota</taxon>
        <taxon>Gammaproteobacteria</taxon>
        <taxon>Oceanospirillales</taxon>
        <taxon>Oceanospirillaceae</taxon>
        <taxon>Motiliproteus</taxon>
    </lineage>
</organism>
<dbReference type="Proteomes" id="UP000253769">
    <property type="component" value="Unassembled WGS sequence"/>
</dbReference>
<dbReference type="AlphaFoldDB" id="A0A369WG43"/>